<feature type="domain" description="Insertion element IS402-like" evidence="1">
    <location>
        <begin position="7"/>
        <end position="49"/>
    </location>
</feature>
<reference evidence="2 3" key="1">
    <citation type="submission" date="2019-02" db="EMBL/GenBank/DDBJ databases">
        <title>Deep-cultivation of Planctomycetes and their phenomic and genomic characterization uncovers novel biology.</title>
        <authorList>
            <person name="Wiegand S."/>
            <person name="Jogler M."/>
            <person name="Boedeker C."/>
            <person name="Pinto D."/>
            <person name="Vollmers J."/>
            <person name="Rivas-Marin E."/>
            <person name="Kohn T."/>
            <person name="Peeters S.H."/>
            <person name="Heuer A."/>
            <person name="Rast P."/>
            <person name="Oberbeckmann S."/>
            <person name="Bunk B."/>
            <person name="Jeske O."/>
            <person name="Meyerdierks A."/>
            <person name="Storesund J.E."/>
            <person name="Kallscheuer N."/>
            <person name="Luecker S."/>
            <person name="Lage O.M."/>
            <person name="Pohl T."/>
            <person name="Merkel B.J."/>
            <person name="Hornburger P."/>
            <person name="Mueller R.-W."/>
            <person name="Bruemmer F."/>
            <person name="Labrenz M."/>
            <person name="Spormann A.M."/>
            <person name="Op den Camp H."/>
            <person name="Overmann J."/>
            <person name="Amann R."/>
            <person name="Jetten M.S.M."/>
            <person name="Mascher T."/>
            <person name="Medema M.H."/>
            <person name="Devos D.P."/>
            <person name="Kaster A.-K."/>
            <person name="Ovreas L."/>
            <person name="Rohde M."/>
            <person name="Galperin M.Y."/>
            <person name="Jogler C."/>
        </authorList>
    </citation>
    <scope>NUCLEOTIDE SEQUENCE [LARGE SCALE GENOMIC DNA]</scope>
    <source>
        <strain evidence="2 3">Poly24</strain>
    </source>
</reference>
<evidence type="ECO:0000259" key="1">
    <source>
        <dbReference type="Pfam" id="PF13340"/>
    </source>
</evidence>
<organism evidence="2 3">
    <name type="scientific">Rosistilla carotiformis</name>
    <dbReference type="NCBI Taxonomy" id="2528017"/>
    <lineage>
        <taxon>Bacteria</taxon>
        <taxon>Pseudomonadati</taxon>
        <taxon>Planctomycetota</taxon>
        <taxon>Planctomycetia</taxon>
        <taxon>Pirellulales</taxon>
        <taxon>Pirellulaceae</taxon>
        <taxon>Rosistilla</taxon>
    </lineage>
</organism>
<evidence type="ECO:0000313" key="2">
    <source>
        <dbReference type="EMBL" id="QDV69395.1"/>
    </source>
</evidence>
<dbReference type="OrthoDB" id="215598at2"/>
<proteinExistence type="predicted"/>
<dbReference type="RefSeq" id="WP_145096833.1">
    <property type="nucleotide sequence ID" value="NZ_CP036348.1"/>
</dbReference>
<dbReference type="KEGG" id="rcf:Poly24_31110"/>
<keyword evidence="3" id="KW-1185">Reference proteome</keyword>
<dbReference type="AlphaFoldDB" id="A0A518JV20"/>
<dbReference type="Pfam" id="PF13340">
    <property type="entry name" value="DUF4096"/>
    <property type="match status" value="1"/>
</dbReference>
<sequence length="83" mass="9742">MPRHRFTDREFKAIRHLLPKQQPGKPGRRWSNHRTIVDGILWVTKTGGPDEIYLSNWRDGKPSTRDFGDGPRRDSGTVFIKHY</sequence>
<evidence type="ECO:0000313" key="3">
    <source>
        <dbReference type="Proteomes" id="UP000315082"/>
    </source>
</evidence>
<accession>A0A518JV20</accession>
<dbReference type="InterPro" id="IPR025161">
    <property type="entry name" value="IS402-like_dom"/>
</dbReference>
<name>A0A518JV20_9BACT</name>
<dbReference type="EMBL" id="CP036348">
    <property type="protein sequence ID" value="QDV69395.1"/>
    <property type="molecule type" value="Genomic_DNA"/>
</dbReference>
<dbReference type="Proteomes" id="UP000315082">
    <property type="component" value="Chromosome"/>
</dbReference>
<gene>
    <name evidence="2" type="ORF">Poly24_31110</name>
</gene>
<protein>
    <recommendedName>
        <fullName evidence="1">Insertion element IS402-like domain-containing protein</fullName>
    </recommendedName>
</protein>